<feature type="compositionally biased region" description="Acidic residues" evidence="11">
    <location>
        <begin position="1629"/>
        <end position="1638"/>
    </location>
</feature>
<evidence type="ECO:0000256" key="4">
    <source>
        <dbReference type="ARBA" id="ARBA00023015"/>
    </source>
</evidence>
<feature type="compositionally biased region" description="Low complexity" evidence="11">
    <location>
        <begin position="1598"/>
        <end position="1609"/>
    </location>
</feature>
<feature type="region of interest" description="Disordered" evidence="11">
    <location>
        <begin position="862"/>
        <end position="889"/>
    </location>
</feature>
<feature type="compositionally biased region" description="Low complexity" evidence="11">
    <location>
        <begin position="1530"/>
        <end position="1548"/>
    </location>
</feature>
<dbReference type="STRING" id="299467.A0A443SRI4"/>
<feature type="compositionally biased region" description="Acidic residues" evidence="11">
    <location>
        <begin position="1573"/>
        <end position="1583"/>
    </location>
</feature>
<feature type="domain" description="Mediator complex subunit Med1" evidence="12">
    <location>
        <begin position="65"/>
        <end position="429"/>
    </location>
</feature>
<proteinExistence type="inferred from homology"/>
<accession>A0A443SRI4</accession>
<dbReference type="InterPro" id="IPR051999">
    <property type="entry name" value="Mediator_complex_subunit_1"/>
</dbReference>
<keyword evidence="10" id="KW-0175">Coiled coil</keyword>
<comment type="caution">
    <text evidence="13">The sequence shown here is derived from an EMBL/GenBank/DDBJ whole genome shotgun (WGS) entry which is preliminary data.</text>
</comment>
<comment type="similarity">
    <text evidence="2 9">Belongs to the Mediator complex subunit 1 family.</text>
</comment>
<feature type="compositionally biased region" description="Low complexity" evidence="11">
    <location>
        <begin position="1178"/>
        <end position="1191"/>
    </location>
</feature>
<feature type="compositionally biased region" description="Low complexity" evidence="11">
    <location>
        <begin position="1431"/>
        <end position="1456"/>
    </location>
</feature>
<feature type="region of interest" description="Disordered" evidence="11">
    <location>
        <begin position="1223"/>
        <end position="1275"/>
    </location>
</feature>
<evidence type="ECO:0000256" key="3">
    <source>
        <dbReference type="ARBA" id="ARBA00020612"/>
    </source>
</evidence>
<dbReference type="GO" id="GO:0045944">
    <property type="term" value="P:positive regulation of transcription by RNA polymerase II"/>
    <property type="evidence" value="ECO:0007669"/>
    <property type="project" value="UniProtKB-ARBA"/>
</dbReference>
<organism evidence="13 14">
    <name type="scientific">Leptotrombidium deliense</name>
    <dbReference type="NCBI Taxonomy" id="299467"/>
    <lineage>
        <taxon>Eukaryota</taxon>
        <taxon>Metazoa</taxon>
        <taxon>Ecdysozoa</taxon>
        <taxon>Arthropoda</taxon>
        <taxon>Chelicerata</taxon>
        <taxon>Arachnida</taxon>
        <taxon>Acari</taxon>
        <taxon>Acariformes</taxon>
        <taxon>Trombidiformes</taxon>
        <taxon>Prostigmata</taxon>
        <taxon>Anystina</taxon>
        <taxon>Parasitengona</taxon>
        <taxon>Trombiculoidea</taxon>
        <taxon>Trombiculidae</taxon>
        <taxon>Leptotrombidium</taxon>
    </lineage>
</organism>
<dbReference type="InterPro" id="IPR019680">
    <property type="entry name" value="Mediator_Med1"/>
</dbReference>
<dbReference type="PANTHER" id="PTHR12881">
    <property type="entry name" value="MEDIATOR OF RNA POLYMERASE II TRANSCRIPTION SUBUNIT 1"/>
    <property type="match status" value="1"/>
</dbReference>
<feature type="compositionally biased region" description="Basic and acidic residues" evidence="11">
    <location>
        <begin position="1612"/>
        <end position="1621"/>
    </location>
</feature>
<feature type="compositionally biased region" description="Polar residues" evidence="11">
    <location>
        <begin position="733"/>
        <end position="745"/>
    </location>
</feature>
<feature type="region of interest" description="Disordered" evidence="11">
    <location>
        <begin position="975"/>
        <end position="1001"/>
    </location>
</feature>
<feature type="compositionally biased region" description="Low complexity" evidence="11">
    <location>
        <begin position="774"/>
        <end position="793"/>
    </location>
</feature>
<dbReference type="VEuPathDB" id="VectorBase:LDEU001900"/>
<dbReference type="Pfam" id="PF10744">
    <property type="entry name" value="Med1"/>
    <property type="match status" value="1"/>
</dbReference>
<comment type="function">
    <text evidence="9">Component of the Mediator complex, a coactivator involved in the regulated transcription of nearly all RNA polymerase II-dependent genes. Mediator functions as a bridge to convey information from gene-specific regulatory proteins to the basal RNA polymerase II transcription machinery. Mediator is recruited to promoters by direct interactions with regulatory proteins and serves as a scaffold for the assembly of a functional preinitiation complex with RNA polymerase II and the general transcription factors.</text>
</comment>
<feature type="region of interest" description="Disordered" evidence="11">
    <location>
        <begin position="1153"/>
        <end position="1206"/>
    </location>
</feature>
<feature type="region of interest" description="Disordered" evidence="11">
    <location>
        <begin position="1431"/>
        <end position="1680"/>
    </location>
</feature>
<evidence type="ECO:0000256" key="8">
    <source>
        <dbReference type="ARBA" id="ARBA00031254"/>
    </source>
</evidence>
<keyword evidence="7 9" id="KW-0539">Nucleus</keyword>
<dbReference type="OrthoDB" id="2281547at2759"/>
<dbReference type="PANTHER" id="PTHR12881:SF10">
    <property type="entry name" value="MEDIATOR OF RNA POLYMERASE II TRANSCRIPTION SUBUNIT 1"/>
    <property type="match status" value="1"/>
</dbReference>
<name>A0A443SRI4_9ACAR</name>
<evidence type="ECO:0000256" key="11">
    <source>
        <dbReference type="SAM" id="MobiDB-lite"/>
    </source>
</evidence>
<evidence type="ECO:0000313" key="13">
    <source>
        <dbReference type="EMBL" id="RWS30138.1"/>
    </source>
</evidence>
<feature type="region of interest" description="Disordered" evidence="11">
    <location>
        <begin position="711"/>
        <end position="794"/>
    </location>
</feature>
<gene>
    <name evidence="13" type="ORF">B4U80_02150</name>
</gene>
<feature type="compositionally biased region" description="Low complexity" evidence="11">
    <location>
        <begin position="1364"/>
        <end position="1376"/>
    </location>
</feature>
<feature type="region of interest" description="Disordered" evidence="11">
    <location>
        <begin position="632"/>
        <end position="663"/>
    </location>
</feature>
<protein>
    <recommendedName>
        <fullName evidence="3 9">Mediator of RNA polymerase II transcription subunit 1</fullName>
    </recommendedName>
    <alternativeName>
        <fullName evidence="8 9">Mediator complex subunit 1</fullName>
    </alternativeName>
</protein>
<feature type="compositionally biased region" description="Low complexity" evidence="11">
    <location>
        <begin position="928"/>
        <end position="938"/>
    </location>
</feature>
<evidence type="ECO:0000256" key="5">
    <source>
        <dbReference type="ARBA" id="ARBA00023159"/>
    </source>
</evidence>
<keyword evidence="14" id="KW-1185">Reference proteome</keyword>
<feature type="region of interest" description="Disordered" evidence="11">
    <location>
        <begin position="1062"/>
        <end position="1089"/>
    </location>
</feature>
<feature type="region of interest" description="Disordered" evidence="11">
    <location>
        <begin position="1693"/>
        <end position="1718"/>
    </location>
</feature>
<dbReference type="GO" id="GO:0003712">
    <property type="term" value="F:transcription coregulator activity"/>
    <property type="evidence" value="ECO:0007669"/>
    <property type="project" value="InterPro"/>
</dbReference>
<evidence type="ECO:0000259" key="12">
    <source>
        <dbReference type="Pfam" id="PF10744"/>
    </source>
</evidence>
<feature type="compositionally biased region" description="Polar residues" evidence="11">
    <location>
        <begin position="1115"/>
        <end position="1131"/>
    </location>
</feature>
<evidence type="ECO:0000256" key="1">
    <source>
        <dbReference type="ARBA" id="ARBA00004123"/>
    </source>
</evidence>
<feature type="compositionally biased region" description="Low complexity" evidence="11">
    <location>
        <begin position="1472"/>
        <end position="1499"/>
    </location>
</feature>
<feature type="region of interest" description="Disordered" evidence="11">
    <location>
        <begin position="1317"/>
        <end position="1402"/>
    </location>
</feature>
<feature type="region of interest" description="Disordered" evidence="11">
    <location>
        <begin position="926"/>
        <end position="960"/>
    </location>
</feature>
<evidence type="ECO:0000256" key="10">
    <source>
        <dbReference type="SAM" id="Coils"/>
    </source>
</evidence>
<feature type="compositionally biased region" description="Low complexity" evidence="11">
    <location>
        <begin position="1693"/>
        <end position="1713"/>
    </location>
</feature>
<reference evidence="13 14" key="1">
    <citation type="journal article" date="2018" name="Gigascience">
        <title>Genomes of trombidid mites reveal novel predicted allergens and laterally-transferred genes associated with secondary metabolism.</title>
        <authorList>
            <person name="Dong X."/>
            <person name="Chaisiri K."/>
            <person name="Xia D."/>
            <person name="Armstrong S.D."/>
            <person name="Fang Y."/>
            <person name="Donnelly M.J."/>
            <person name="Kadowaki T."/>
            <person name="McGarry J.W."/>
            <person name="Darby A.C."/>
            <person name="Makepeace B.L."/>
        </authorList>
    </citation>
    <scope>NUCLEOTIDE SEQUENCE [LARGE SCALE GENOMIC DNA]</scope>
    <source>
        <strain evidence="13">UoL-UT</strain>
    </source>
</reference>
<feature type="compositionally biased region" description="Polar residues" evidence="11">
    <location>
        <begin position="1153"/>
        <end position="1177"/>
    </location>
</feature>
<keyword evidence="4 9" id="KW-0805">Transcription regulation</keyword>
<evidence type="ECO:0000313" key="14">
    <source>
        <dbReference type="Proteomes" id="UP000288716"/>
    </source>
</evidence>
<keyword evidence="6 9" id="KW-0804">Transcription</keyword>
<keyword evidence="5 9" id="KW-0010">Activator</keyword>
<evidence type="ECO:0000256" key="9">
    <source>
        <dbReference type="RuleBase" id="RU364059"/>
    </source>
</evidence>
<feature type="compositionally biased region" description="Polar residues" evidence="11">
    <location>
        <begin position="1549"/>
        <end position="1564"/>
    </location>
</feature>
<dbReference type="Proteomes" id="UP000288716">
    <property type="component" value="Unassembled WGS sequence"/>
</dbReference>
<feature type="compositionally biased region" description="Low complexity" evidence="11">
    <location>
        <begin position="1648"/>
        <end position="1664"/>
    </location>
</feature>
<feature type="region of interest" description="Disordered" evidence="11">
    <location>
        <begin position="1108"/>
        <end position="1134"/>
    </location>
</feature>
<evidence type="ECO:0000256" key="7">
    <source>
        <dbReference type="ARBA" id="ARBA00023242"/>
    </source>
</evidence>
<feature type="compositionally biased region" description="Low complexity" evidence="11">
    <location>
        <begin position="1383"/>
        <end position="1402"/>
    </location>
</feature>
<feature type="compositionally biased region" description="Polar residues" evidence="11">
    <location>
        <begin position="1500"/>
        <end position="1513"/>
    </location>
</feature>
<feature type="compositionally biased region" description="Low complexity" evidence="11">
    <location>
        <begin position="1317"/>
        <end position="1340"/>
    </location>
</feature>
<evidence type="ECO:0000256" key="6">
    <source>
        <dbReference type="ARBA" id="ARBA00023163"/>
    </source>
</evidence>
<feature type="compositionally biased region" description="Polar residues" evidence="11">
    <location>
        <begin position="1457"/>
        <end position="1471"/>
    </location>
</feature>
<sequence length="1730" mass="186965">MNSESETKMAQKEMNEETLSDVMTKIRRKSNQLKSWPELVKLTRSSLYEKRHIFVNDSNEKSQIQRCLDTIQKSIKVVSLQSMMERLESITRQLGLKFTTGPLGKGVNVFISSDMFYVEVELEPGSGYVVDVKIAHQTDPVSCEELTTVLRNADFVEFSNHLDGLSAIYQLNADKKQKTKAFLALHALETDLTVLAELQSSFTDPNNLVHKTPVGILETRKGGHPMKLTYFISPYDLLDVKTKAAIPFTVDTVVKRKLGFSATVCIESSTTHKLQTTSLISRTKTPEGKSLPQFAALSNLNSTTLPACFVLRLQKELPMSIETLRKINAITNTEVVSADVLAKTEPIALLIARNMLKDKEFNELGSYHGPYYVKLPDQQHCYHMNDSLGRMEGVMINSIPFTHPTHVPQILVFLRQQVLFNVIISSCIRQVKPVDSVSQNMMFEVTAVSMMSVNITFEHPLEESLATVDIDLKDITNTKCKLNDSNSFSNLCSDEYASKVMQKCLSIPVTMRSVLRKCQEKAALIREEMQKQQQSKLLQQLNQNEMYFNSLNVNGDRAQSDSISSYLSQQLLSSTQFNETVNANMHDHSNHNNNNQYHQQQLQQQYAMQYNNVQQIPGNNMQMLQQEQIRQRMAFQQQIHHQQQQPTQQMPQAQQFQRPMQQPRQQLPVNMLQTPQQKQNAMLMSMLSDIPAANSQQVQQYAYNQQQQLQQLQQQLNAKPKKTRKRKGTTDTSGNIRSPGSSTGRSPKRKMSEDDYSRDLPTPGSDFMEQAGDASRPPSTASSSTPSYDASLTNTPRSLESMLSNVKQEGSVNTSNQALNLNELPQDLLANYHLLTRSVSYPGSNSQQSIINDVNELPDLSNFDPSAFDVGSGSQGKQGNKRGPKRMKSVETCGDNSLMTLPTNDDGSNEQQMILKSLEDLHHGVEGSGFNSNGKGFSVPSAKSPRMSKSPSGNGVDGRRCSSAGIESACLGNKRGGFGNGDDLSTMSVKKERKRKRAESVDSIKTMPLQTPASITLMPPPLITSTGEIAATGGNAYSFIDVASNGVAPALRPITLNVKPMIPSSTTNGPITKTITSKKSSLEPGVTSSDASKISSAKFLEKTFKSPKLSKIDSESNGSASSMSPKPSTKLGSLKSAKLSKIAANNAIRGVNVKQQNVKNRSGNAPSSSSNVVISRANSNVVTSPPVSSSSRHSQQNVKGLIPKRKQINDKSLSAVIDKLRGNASVGTGDDNVSGAEPGKLDSRPDSSSGKSGGNSGVSSSASRLSDSKVKYSRSSDQFIVKQNPGGTLKLTVTKTKSASLMPELKSKNKLLSTSLGLKGQASSSSGSLKSSKVPGSGLKRQIGPSLFKQGFKGSVSSSSGLATNPKPSSSNTSPKIAGASGNRNMSNSKVSSSNNANNGKNKITSSGFAILDEAIPRIRLDQLPKIPRTASSLANSNNQSSQPSSTAISPGSSTSNTQNNPTFRKNFNQRETVTPTTTTPEPVSKFQSSAVSSSIQSQPPNEVSSGVTSTGIAESETKTVDSTDNCVPVGDQGSVSSSSDARGATSTPSSPVECTTMSDTFQKPPTLIPMEQVEDVERDDTVESVSSDSRQLKRQDSSSNVLSISSSSDTNPREAPKSSTEDIAGSNDVDDDEEEGLVIDTGPRTTNGSNSDAISSSSSNITIELPQVKSPSPPAPVTSACVATTSTTLAVTGVSESPSNQSGSSSTSRPSPFLIDDDLMDEALVGGGD</sequence>
<comment type="subcellular location">
    <subcellularLocation>
        <location evidence="1 9">Nucleus</location>
    </subcellularLocation>
</comment>
<feature type="compositionally biased region" description="Polar residues" evidence="11">
    <location>
        <begin position="1063"/>
        <end position="1079"/>
    </location>
</feature>
<dbReference type="EMBL" id="NCKV01000626">
    <property type="protein sequence ID" value="RWS30138.1"/>
    <property type="molecule type" value="Genomic_DNA"/>
</dbReference>
<feature type="coiled-coil region" evidence="10">
    <location>
        <begin position="515"/>
        <end position="544"/>
    </location>
</feature>
<dbReference type="GO" id="GO:0016592">
    <property type="term" value="C:mediator complex"/>
    <property type="evidence" value="ECO:0007669"/>
    <property type="project" value="InterPro"/>
</dbReference>
<evidence type="ECO:0000256" key="2">
    <source>
        <dbReference type="ARBA" id="ARBA00006210"/>
    </source>
</evidence>